<gene>
    <name evidence="1" type="ORF">M408DRAFT_9708</name>
</gene>
<dbReference type="Proteomes" id="UP000054097">
    <property type="component" value="Unassembled WGS sequence"/>
</dbReference>
<sequence length="429" mass="48923">MFYINGTRNVLPVSWHTDNNVARLPTELWTHAIGHLSCKQDLTKVCLVSSLFCAISVPFLYHTIDVHISDEAEWDNHRSLFIKLYEPGFSNLVKMFKARIGCDSVHRSPSCYCDAVDEGIGRVISTLKNLKTLCVECRLCGMYDRHSYLLDGIPTRHLEAFKFNCKKCHGPNNTGGSTFGSKHLFAAPNMQTITSLNLSCQSSWLVGGDGTLKTIVQRRDILPLLKSLVYDVRAGETLLGFPNKFLVSRPITRFYYPGYLRPFEESTYSCVNLECLLLLPDWYLTTIIARQPGVFAHLKHLGVFRAPMDEVVDNNRTENDMVEELRPLTALKHLHTIEITHWIAPAQYDAFEMSEQDSYAFFEYTESFLQRLADEHPSLCRIHIGDIFRPVDLAMEGMLWEREPGGVWAGREIPPLDKWDVLNGMLDVI</sequence>
<protein>
    <recommendedName>
        <fullName evidence="3">F-box domain-containing protein</fullName>
    </recommendedName>
</protein>
<dbReference type="EMBL" id="KN824304">
    <property type="protein sequence ID" value="KIM26641.1"/>
    <property type="molecule type" value="Genomic_DNA"/>
</dbReference>
<organism evidence="1 2">
    <name type="scientific">Serendipita vermifera MAFF 305830</name>
    <dbReference type="NCBI Taxonomy" id="933852"/>
    <lineage>
        <taxon>Eukaryota</taxon>
        <taxon>Fungi</taxon>
        <taxon>Dikarya</taxon>
        <taxon>Basidiomycota</taxon>
        <taxon>Agaricomycotina</taxon>
        <taxon>Agaricomycetes</taxon>
        <taxon>Sebacinales</taxon>
        <taxon>Serendipitaceae</taxon>
        <taxon>Serendipita</taxon>
    </lineage>
</organism>
<evidence type="ECO:0008006" key="3">
    <source>
        <dbReference type="Google" id="ProtNLM"/>
    </source>
</evidence>
<name>A0A0C3B5B7_SERVB</name>
<dbReference type="HOGENOM" id="CLU_052549_0_0_1"/>
<reference evidence="2" key="2">
    <citation type="submission" date="2015-01" db="EMBL/GenBank/DDBJ databases">
        <title>Evolutionary Origins and Diversification of the Mycorrhizal Mutualists.</title>
        <authorList>
            <consortium name="DOE Joint Genome Institute"/>
            <consortium name="Mycorrhizal Genomics Consortium"/>
            <person name="Kohler A."/>
            <person name="Kuo A."/>
            <person name="Nagy L.G."/>
            <person name="Floudas D."/>
            <person name="Copeland A."/>
            <person name="Barry K.W."/>
            <person name="Cichocki N."/>
            <person name="Veneault-Fourrey C."/>
            <person name="LaButti K."/>
            <person name="Lindquist E.A."/>
            <person name="Lipzen A."/>
            <person name="Lundell T."/>
            <person name="Morin E."/>
            <person name="Murat C."/>
            <person name="Riley R."/>
            <person name="Ohm R."/>
            <person name="Sun H."/>
            <person name="Tunlid A."/>
            <person name="Henrissat B."/>
            <person name="Grigoriev I.V."/>
            <person name="Hibbett D.S."/>
            <person name="Martin F."/>
        </authorList>
    </citation>
    <scope>NUCLEOTIDE SEQUENCE [LARGE SCALE GENOMIC DNA]</scope>
    <source>
        <strain evidence="2">MAFF 305830</strain>
    </source>
</reference>
<keyword evidence="2" id="KW-1185">Reference proteome</keyword>
<evidence type="ECO:0000313" key="2">
    <source>
        <dbReference type="Proteomes" id="UP000054097"/>
    </source>
</evidence>
<proteinExistence type="predicted"/>
<evidence type="ECO:0000313" key="1">
    <source>
        <dbReference type="EMBL" id="KIM26641.1"/>
    </source>
</evidence>
<dbReference type="AlphaFoldDB" id="A0A0C3B5B7"/>
<accession>A0A0C3B5B7</accession>
<reference evidence="1 2" key="1">
    <citation type="submission" date="2014-04" db="EMBL/GenBank/DDBJ databases">
        <authorList>
            <consortium name="DOE Joint Genome Institute"/>
            <person name="Kuo A."/>
            <person name="Zuccaro A."/>
            <person name="Kohler A."/>
            <person name="Nagy L.G."/>
            <person name="Floudas D."/>
            <person name="Copeland A."/>
            <person name="Barry K.W."/>
            <person name="Cichocki N."/>
            <person name="Veneault-Fourrey C."/>
            <person name="LaButti K."/>
            <person name="Lindquist E.A."/>
            <person name="Lipzen A."/>
            <person name="Lundell T."/>
            <person name="Morin E."/>
            <person name="Murat C."/>
            <person name="Sun H."/>
            <person name="Tunlid A."/>
            <person name="Henrissat B."/>
            <person name="Grigoriev I.V."/>
            <person name="Hibbett D.S."/>
            <person name="Martin F."/>
            <person name="Nordberg H.P."/>
            <person name="Cantor M.N."/>
            <person name="Hua S.X."/>
        </authorList>
    </citation>
    <scope>NUCLEOTIDE SEQUENCE [LARGE SCALE GENOMIC DNA]</scope>
    <source>
        <strain evidence="1 2">MAFF 305830</strain>
    </source>
</reference>